<dbReference type="Pfam" id="PF11667">
    <property type="entry name" value="DUF3267"/>
    <property type="match status" value="1"/>
</dbReference>
<organism evidence="2 3">
    <name type="scientific">Clostridium oceanicum</name>
    <dbReference type="NCBI Taxonomy" id="1543"/>
    <lineage>
        <taxon>Bacteria</taxon>
        <taxon>Bacillati</taxon>
        <taxon>Bacillota</taxon>
        <taxon>Clostridia</taxon>
        <taxon>Eubacteriales</taxon>
        <taxon>Clostridiaceae</taxon>
        <taxon>Clostridium</taxon>
    </lineage>
</organism>
<accession>A0ABN1JJX3</accession>
<feature type="transmembrane region" description="Helical" evidence="1">
    <location>
        <begin position="136"/>
        <end position="158"/>
    </location>
</feature>
<keyword evidence="3" id="KW-1185">Reference proteome</keyword>
<name>A0ABN1JJX3_9CLOT</name>
<dbReference type="InterPro" id="IPR021683">
    <property type="entry name" value="DUF3267"/>
</dbReference>
<evidence type="ECO:0000256" key="1">
    <source>
        <dbReference type="SAM" id="Phobius"/>
    </source>
</evidence>
<dbReference type="EMBL" id="BAAACG010000010">
    <property type="protein sequence ID" value="GAA0741420.1"/>
    <property type="molecule type" value="Genomic_DNA"/>
</dbReference>
<evidence type="ECO:0000313" key="2">
    <source>
        <dbReference type="EMBL" id="GAA0741420.1"/>
    </source>
</evidence>
<dbReference type="RefSeq" id="WP_343761687.1">
    <property type="nucleotide sequence ID" value="NZ_BAAACG010000010.1"/>
</dbReference>
<keyword evidence="1" id="KW-0812">Transmembrane</keyword>
<feature type="transmembrane region" description="Helical" evidence="1">
    <location>
        <begin position="35"/>
        <end position="58"/>
    </location>
</feature>
<keyword evidence="1" id="KW-0472">Membrane</keyword>
<reference evidence="2 3" key="1">
    <citation type="journal article" date="2019" name="Int. J. Syst. Evol. Microbiol.">
        <title>The Global Catalogue of Microorganisms (GCM) 10K type strain sequencing project: providing services to taxonomists for standard genome sequencing and annotation.</title>
        <authorList>
            <consortium name="The Broad Institute Genomics Platform"/>
            <consortium name="The Broad Institute Genome Sequencing Center for Infectious Disease"/>
            <person name="Wu L."/>
            <person name="Ma J."/>
        </authorList>
    </citation>
    <scope>NUCLEOTIDE SEQUENCE [LARGE SCALE GENOMIC DNA]</scope>
    <source>
        <strain evidence="2 3">JCM 1407</strain>
    </source>
</reference>
<dbReference type="Proteomes" id="UP001501510">
    <property type="component" value="Unassembled WGS sequence"/>
</dbReference>
<comment type="caution">
    <text evidence="2">The sequence shown here is derived from an EMBL/GenBank/DDBJ whole genome shotgun (WGS) entry which is preliminary data.</text>
</comment>
<keyword evidence="1" id="KW-1133">Transmembrane helix</keyword>
<protein>
    <recommendedName>
        <fullName evidence="4">DUF3267 domain-containing protein</fullName>
    </recommendedName>
</protein>
<sequence length="215" mass="24558">MKYIRRIPPSDKAVRDKLISEGWERLKEPTSLGKAILLSIPFMIINSIIFMSIIFYIYPPFKEFLHNSNDGLRIAFHVNLFPLVMYIIGTFVFVSIHEFLHACFIPNGLKSDKVYWGISGAAGFVYTTEKIKKGRFLIICIVPFIVLSVILPFILKALGWLNGYTIFLCLMNAAGASVDLLNICIISVQVPKNSYIINNGFETYYKQRTQIYDLV</sequence>
<evidence type="ECO:0008006" key="4">
    <source>
        <dbReference type="Google" id="ProtNLM"/>
    </source>
</evidence>
<feature type="transmembrane region" description="Helical" evidence="1">
    <location>
        <begin position="78"/>
        <end position="100"/>
    </location>
</feature>
<proteinExistence type="predicted"/>
<evidence type="ECO:0000313" key="3">
    <source>
        <dbReference type="Proteomes" id="UP001501510"/>
    </source>
</evidence>
<feature type="transmembrane region" description="Helical" evidence="1">
    <location>
        <begin position="164"/>
        <end position="188"/>
    </location>
</feature>
<gene>
    <name evidence="2" type="ORF">GCM10008906_22510</name>
</gene>